<feature type="transmembrane region" description="Helical" evidence="9">
    <location>
        <begin position="175"/>
        <end position="208"/>
    </location>
</feature>
<dbReference type="GO" id="GO:0016763">
    <property type="term" value="F:pentosyltransferase activity"/>
    <property type="evidence" value="ECO:0007669"/>
    <property type="project" value="TreeGrafter"/>
</dbReference>
<dbReference type="STRING" id="1423804.FD14_GL002453"/>
<feature type="domain" description="Glycosyltransferase RgtA/B/C/D-like" evidence="10">
    <location>
        <begin position="77"/>
        <end position="234"/>
    </location>
</feature>
<keyword evidence="3" id="KW-0328">Glycosyltransferase</keyword>
<comment type="subcellular location">
    <subcellularLocation>
        <location evidence="1">Cell membrane</location>
        <topology evidence="1">Multi-pass membrane protein</topology>
    </subcellularLocation>
</comment>
<evidence type="ECO:0000256" key="2">
    <source>
        <dbReference type="ARBA" id="ARBA00022475"/>
    </source>
</evidence>
<evidence type="ECO:0000256" key="7">
    <source>
        <dbReference type="ARBA" id="ARBA00023136"/>
    </source>
</evidence>
<feature type="domain" description="Putative mannosyltransferase YkcA/B-like C-terminal" evidence="11">
    <location>
        <begin position="514"/>
        <end position="596"/>
    </location>
</feature>
<feature type="transmembrane region" description="Helical" evidence="9">
    <location>
        <begin position="389"/>
        <end position="409"/>
    </location>
</feature>
<dbReference type="AlphaFoldDB" id="A0A0R2ENT7"/>
<evidence type="ECO:0000259" key="11">
    <source>
        <dbReference type="Pfam" id="PF24878"/>
    </source>
</evidence>
<evidence type="ECO:0000256" key="4">
    <source>
        <dbReference type="ARBA" id="ARBA00022679"/>
    </source>
</evidence>
<dbReference type="PANTHER" id="PTHR33908">
    <property type="entry name" value="MANNOSYLTRANSFERASE YKCB-RELATED"/>
    <property type="match status" value="1"/>
</dbReference>
<dbReference type="Proteomes" id="UP000051442">
    <property type="component" value="Unassembled WGS sequence"/>
</dbReference>
<evidence type="ECO:0000313" key="12">
    <source>
        <dbReference type="EMBL" id="KRN18063.1"/>
    </source>
</evidence>
<dbReference type="InterPro" id="IPR050297">
    <property type="entry name" value="LipidA_mod_glycosyltrf_83"/>
</dbReference>
<comment type="caution">
    <text evidence="12">The sequence shown here is derived from an EMBL/GenBank/DDBJ whole genome shotgun (WGS) entry which is preliminary data.</text>
</comment>
<keyword evidence="13" id="KW-1185">Reference proteome</keyword>
<feature type="transmembrane region" description="Helical" evidence="9">
    <location>
        <begin position="468"/>
        <end position="489"/>
    </location>
</feature>
<dbReference type="PATRIC" id="fig|1423804.4.peg.2651"/>
<reference evidence="12 13" key="1">
    <citation type="journal article" date="2015" name="Genome Announc.">
        <title>Expanding the biotechnology potential of lactobacilli through comparative genomics of 213 strains and associated genera.</title>
        <authorList>
            <person name="Sun Z."/>
            <person name="Harris H.M."/>
            <person name="McCann A."/>
            <person name="Guo C."/>
            <person name="Argimon S."/>
            <person name="Zhang W."/>
            <person name="Yang X."/>
            <person name="Jeffery I.B."/>
            <person name="Cooney J.C."/>
            <person name="Kagawa T.F."/>
            <person name="Liu W."/>
            <person name="Song Y."/>
            <person name="Salvetti E."/>
            <person name="Wrobel A."/>
            <person name="Rasinkangas P."/>
            <person name="Parkhill J."/>
            <person name="Rea M.C."/>
            <person name="O'Sullivan O."/>
            <person name="Ritari J."/>
            <person name="Douillard F.P."/>
            <person name="Paul Ross R."/>
            <person name="Yang R."/>
            <person name="Briner A.E."/>
            <person name="Felis G.E."/>
            <person name="de Vos W.M."/>
            <person name="Barrangou R."/>
            <person name="Klaenhammer T.R."/>
            <person name="Caufield P.W."/>
            <person name="Cui Y."/>
            <person name="Zhang H."/>
            <person name="O'Toole P.W."/>
        </authorList>
    </citation>
    <scope>NUCLEOTIDE SEQUENCE [LARGE SCALE GENOMIC DNA]</scope>
    <source>
        <strain evidence="12 13">DSM 23365</strain>
    </source>
</reference>
<dbReference type="EMBL" id="AYZM01000167">
    <property type="protein sequence ID" value="KRN18063.1"/>
    <property type="molecule type" value="Genomic_DNA"/>
</dbReference>
<dbReference type="Pfam" id="PF24878">
    <property type="entry name" value="YkcB_C"/>
    <property type="match status" value="1"/>
</dbReference>
<evidence type="ECO:0000256" key="3">
    <source>
        <dbReference type="ARBA" id="ARBA00022676"/>
    </source>
</evidence>
<feature type="compositionally biased region" description="Polar residues" evidence="8">
    <location>
        <begin position="273"/>
        <end position="289"/>
    </location>
</feature>
<dbReference type="GO" id="GO:0010041">
    <property type="term" value="P:response to iron(III) ion"/>
    <property type="evidence" value="ECO:0007669"/>
    <property type="project" value="TreeGrafter"/>
</dbReference>
<keyword evidence="7 9" id="KW-0472">Membrane</keyword>
<feature type="transmembrane region" description="Helical" evidence="9">
    <location>
        <begin position="14"/>
        <end position="34"/>
    </location>
</feature>
<dbReference type="PANTHER" id="PTHR33908:SF3">
    <property type="entry name" value="UNDECAPRENYL PHOSPHATE-ALPHA-4-AMINO-4-DEOXY-L-ARABINOSE ARABINOSYL TRANSFERASE"/>
    <property type="match status" value="1"/>
</dbReference>
<gene>
    <name evidence="12" type="ORF">FD14_GL002453</name>
</gene>
<dbReference type="GO" id="GO:0005886">
    <property type="term" value="C:plasma membrane"/>
    <property type="evidence" value="ECO:0007669"/>
    <property type="project" value="UniProtKB-SubCell"/>
</dbReference>
<organism evidence="12 13">
    <name type="scientific">Secundilactobacillus similis DSM 23365 = JCM 2765</name>
    <dbReference type="NCBI Taxonomy" id="1423804"/>
    <lineage>
        <taxon>Bacteria</taxon>
        <taxon>Bacillati</taxon>
        <taxon>Bacillota</taxon>
        <taxon>Bacilli</taxon>
        <taxon>Lactobacillales</taxon>
        <taxon>Lactobacillaceae</taxon>
        <taxon>Secundilactobacillus</taxon>
    </lineage>
</organism>
<feature type="transmembrane region" description="Helical" evidence="9">
    <location>
        <begin position="421"/>
        <end position="438"/>
    </location>
</feature>
<evidence type="ECO:0000313" key="13">
    <source>
        <dbReference type="Proteomes" id="UP000051442"/>
    </source>
</evidence>
<sequence>MLATSPSTTDTKRFHVPAIDFVFALILILALFLYSWQIGNASTTNAYYTQLITTMTKSWHAFWVAGFDPNNVSTGTQPPVALWFMAISAKCFGVHTWSLVLPSIGFGVGSVALIYQLIMPTFGRVSGRLAALAMTLTPVVVTNLRANNLDTTLLFFLLLACLLLEKALAQDQLGWLIGSFAMIGIAFNIKLMQAFLILPIMVIIYWLATTTSWRQKLTHLSLAAVTLIALSFVWPLSIDFTTTQTATQTSALQLAFSTNTNQSLLAQSSYTSDSSTAQPKQLANSTTHPNRTTATSMTRSTANRPAPNQATTTTATTQSLVQATVGSQGSWLLPFAIFGLFGGLSFFRDAKRKWWQLTNKQQQLLLWAGWLLPVYGLLMINAFQADTLVMLAPAIAALFGITLPVLIRLYHRSTLNNWQYYLLPLAIVTTTSLQAWYVYNYYALLAWLLLAIGAVVSMVLISGRQRRAIRWLISIGLLTIAIAPAWWSLTPALAATTSTTHTTVASSATLDTKLLNYLTTNQRTAKYLMATDQTATAAPYMMKTGQPAIALGGYSGTATTLTLTQFKHLVASGQVRFYYTTGNTSSTAITRWIKANAKKVAPSQYQTRPTLAKPNAVTATNPTSTVAGPHHRPLNKTALYDLSTIN</sequence>
<evidence type="ECO:0000256" key="9">
    <source>
        <dbReference type="SAM" id="Phobius"/>
    </source>
</evidence>
<feature type="compositionally biased region" description="Low complexity" evidence="8">
    <location>
        <begin position="290"/>
        <end position="315"/>
    </location>
</feature>
<evidence type="ECO:0000256" key="1">
    <source>
        <dbReference type="ARBA" id="ARBA00004651"/>
    </source>
</evidence>
<evidence type="ECO:0000259" key="10">
    <source>
        <dbReference type="Pfam" id="PF13231"/>
    </source>
</evidence>
<dbReference type="GO" id="GO:0009103">
    <property type="term" value="P:lipopolysaccharide biosynthetic process"/>
    <property type="evidence" value="ECO:0007669"/>
    <property type="project" value="UniProtKB-ARBA"/>
</dbReference>
<proteinExistence type="predicted"/>
<accession>A0A0R2ENT7</accession>
<name>A0A0R2ENT7_9LACO</name>
<keyword evidence="2" id="KW-1003">Cell membrane</keyword>
<feature type="transmembrane region" description="Helical" evidence="9">
    <location>
        <begin position="331"/>
        <end position="348"/>
    </location>
</feature>
<dbReference type="InterPro" id="IPR056785">
    <property type="entry name" value="YkcA/B-like_C"/>
</dbReference>
<feature type="region of interest" description="Disordered" evidence="8">
    <location>
        <begin position="273"/>
        <end position="315"/>
    </location>
</feature>
<keyword evidence="4 12" id="KW-0808">Transferase</keyword>
<dbReference type="OrthoDB" id="9810398at2"/>
<dbReference type="InterPro" id="IPR038731">
    <property type="entry name" value="RgtA/B/C-like"/>
</dbReference>
<feature type="transmembrane region" description="Helical" evidence="9">
    <location>
        <begin position="444"/>
        <end position="461"/>
    </location>
</feature>
<evidence type="ECO:0000256" key="8">
    <source>
        <dbReference type="SAM" id="MobiDB-lite"/>
    </source>
</evidence>
<keyword evidence="5 9" id="KW-0812">Transmembrane</keyword>
<evidence type="ECO:0000256" key="6">
    <source>
        <dbReference type="ARBA" id="ARBA00022989"/>
    </source>
</evidence>
<protein>
    <submittedName>
        <fullName evidence="12">Glycosyl transferase family protein</fullName>
    </submittedName>
</protein>
<keyword evidence="6 9" id="KW-1133">Transmembrane helix</keyword>
<feature type="transmembrane region" description="Helical" evidence="9">
    <location>
        <begin position="99"/>
        <end position="119"/>
    </location>
</feature>
<evidence type="ECO:0000256" key="5">
    <source>
        <dbReference type="ARBA" id="ARBA00022692"/>
    </source>
</evidence>
<feature type="transmembrane region" description="Helical" evidence="9">
    <location>
        <begin position="220"/>
        <end position="238"/>
    </location>
</feature>
<feature type="transmembrane region" description="Helical" evidence="9">
    <location>
        <begin position="364"/>
        <end position="383"/>
    </location>
</feature>
<feature type="transmembrane region" description="Helical" evidence="9">
    <location>
        <begin position="151"/>
        <end position="169"/>
    </location>
</feature>
<dbReference type="RefSeq" id="WP_057152336.1">
    <property type="nucleotide sequence ID" value="NZ_AYZM01000167.1"/>
</dbReference>
<dbReference type="Pfam" id="PF13231">
    <property type="entry name" value="PMT_2"/>
    <property type="match status" value="1"/>
</dbReference>
<feature type="transmembrane region" description="Helical" evidence="9">
    <location>
        <begin position="125"/>
        <end position="144"/>
    </location>
</feature>